<feature type="compositionally biased region" description="Polar residues" evidence="1">
    <location>
        <begin position="137"/>
        <end position="148"/>
    </location>
</feature>
<dbReference type="GO" id="GO:0006644">
    <property type="term" value="P:phospholipid metabolic process"/>
    <property type="evidence" value="ECO:0007669"/>
    <property type="project" value="InterPro"/>
</dbReference>
<keyword evidence="3" id="KW-0167">Capsid protein</keyword>
<reference evidence="3 4" key="1">
    <citation type="journal article" date="2016" name="Infect. Genet. Evol.">
        <title>Diverse circular replication-associated protein encoding viruses circulating in invertebrates within a lake ecosystem.</title>
        <authorList>
            <person name="Dayaram A."/>
            <person name="Galatowitsch M.L."/>
            <person name="Arguello-Astorga G.R."/>
            <person name="van Bysterveldt K."/>
            <person name="Kraberger S."/>
            <person name="Stainton D."/>
            <person name="Harding J.S."/>
            <person name="Roumagnac P."/>
            <person name="Martin D.P."/>
            <person name="Lefeuvre P."/>
            <person name="Varsani A."/>
        </authorList>
    </citation>
    <scope>NUCLEOTIDE SEQUENCE [LARGE SCALE GENOMIC DNA]</scope>
    <source>
        <strain evidence="3">LSaCV-44-LSCO-2013</strain>
    </source>
</reference>
<dbReference type="RefSeq" id="YP_009237595.1">
    <property type="nucleotide sequence ID" value="NC_029631.1"/>
</dbReference>
<protein>
    <submittedName>
        <fullName evidence="3">Coat protein</fullName>
    </submittedName>
</protein>
<feature type="region of interest" description="Disordered" evidence="1">
    <location>
        <begin position="85"/>
        <end position="167"/>
    </location>
</feature>
<feature type="domain" description="Phospholipase A2-like" evidence="2">
    <location>
        <begin position="10"/>
        <end position="78"/>
    </location>
</feature>
<dbReference type="KEGG" id="vg:26974285"/>
<sequence>MRFGWWPHHHCGPGNYIKSYRSLHDHTDNICRDHDKAYRRYGNKAYIYYNKADDRFIRRMDRRKGVWPKIYAGYFKGKKRVAPVMDEPRKKRKLEVSFSSSKNDENSEMPRSRSRGRTPTRSKSPMPTPRKSRSPKKTYQSRGTSTDSIRNRSMSSGRASSSKATAVIAASSTDVVRARTTKKGRILDKGTPNLLAGNLVAKTDKKFNKMSYPGWVHENVTTGAAVTDAQAIIISHTDMAQRNVIQTVARALVKSLWRKCGVYVTSLEQPIPPAWAVAPFPTARLEIRDLVSNGATVAVWTYTATALSTFNDWCVSLSTSIETYLVSNLYGSWAPAIMTCSPKGNNGLTVEFDLSKAEVTVLTSNILKVKNISVDGTNDSILDVNASPFIGKGYIIGGTNIEFKGYPYVIGGDLNFSPDTDSGYTVKGTASVGGTKIDRPPLKATIGRCRSMGNIGMNVGEIKSHIAGYSHKGNLWTFLTKLGVRSSTNAAPINLIQTRSIGTTYMFYLYKQIFTDNGNLSVEAEHNMTTGVIVNLKPTIHSCKSVN</sequence>
<dbReference type="Gene3D" id="1.20.90.10">
    <property type="entry name" value="Phospholipase A2 domain"/>
    <property type="match status" value="1"/>
</dbReference>
<evidence type="ECO:0000259" key="2">
    <source>
        <dbReference type="Pfam" id="PF08398"/>
    </source>
</evidence>
<dbReference type="Proteomes" id="UP000201805">
    <property type="component" value="Segment"/>
</dbReference>
<dbReference type="GeneID" id="26974285"/>
<proteinExistence type="predicted"/>
<dbReference type="GO" id="GO:0019028">
    <property type="term" value="C:viral capsid"/>
    <property type="evidence" value="ECO:0007669"/>
    <property type="project" value="UniProtKB-KW"/>
</dbReference>
<evidence type="ECO:0000256" key="1">
    <source>
        <dbReference type="SAM" id="MobiDB-lite"/>
    </source>
</evidence>
<dbReference type="InterPro" id="IPR013607">
    <property type="entry name" value="Phospholipase_A2-like"/>
</dbReference>
<dbReference type="InterPro" id="IPR036444">
    <property type="entry name" value="PLipase_A2_dom_sf"/>
</dbReference>
<keyword evidence="4" id="KW-1185">Reference proteome</keyword>
<feature type="compositionally biased region" description="Low complexity" evidence="1">
    <location>
        <begin position="151"/>
        <end position="162"/>
    </location>
</feature>
<evidence type="ECO:0000313" key="3">
    <source>
        <dbReference type="EMBL" id="ALE29794.1"/>
    </source>
</evidence>
<accession>A0A126GA90</accession>
<feature type="compositionally biased region" description="Basic and acidic residues" evidence="1">
    <location>
        <begin position="102"/>
        <end position="111"/>
    </location>
</feature>
<name>A0A126GA90_9VIRU</name>
<dbReference type="GO" id="GO:0050482">
    <property type="term" value="P:arachidonate secretion"/>
    <property type="evidence" value="ECO:0007669"/>
    <property type="project" value="InterPro"/>
</dbReference>
<organism evidence="3 4">
    <name type="scientific">Lake Sarah-associated circular virus-44</name>
    <dbReference type="NCBI Taxonomy" id="1685773"/>
    <lineage>
        <taxon>Viruses</taxon>
        <taxon>Monodnaviria</taxon>
        <taxon>Shotokuvirae</taxon>
        <taxon>Cressdnaviricota</taxon>
        <taxon>Arfiviricetes</taxon>
        <taxon>Saturnivirales</taxon>
        <taxon>Kanorauviridae</taxon>
        <taxon>Sakkuthvirus</taxon>
        <taxon>Sakkuthvirus culiziae</taxon>
    </lineage>
</organism>
<dbReference type="Pfam" id="PF08398">
    <property type="entry name" value="Phospholip_A2_4"/>
    <property type="match status" value="1"/>
</dbReference>
<evidence type="ECO:0000313" key="4">
    <source>
        <dbReference type="Proteomes" id="UP000201805"/>
    </source>
</evidence>
<dbReference type="EMBL" id="KP153500">
    <property type="protein sequence ID" value="ALE29794.1"/>
    <property type="molecule type" value="Genomic_DNA"/>
</dbReference>
<dbReference type="GO" id="GO:0005198">
    <property type="term" value="F:structural molecule activity"/>
    <property type="evidence" value="ECO:0007669"/>
    <property type="project" value="InterPro"/>
</dbReference>
<dbReference type="GO" id="GO:0004623">
    <property type="term" value="F:phospholipase A2 activity"/>
    <property type="evidence" value="ECO:0007669"/>
    <property type="project" value="InterPro"/>
</dbReference>
<keyword evidence="3" id="KW-0946">Virion</keyword>